<dbReference type="Proteomes" id="UP001409291">
    <property type="component" value="Unassembled WGS sequence"/>
</dbReference>
<organism evidence="4 5">
    <name type="scientific">Sphingobacterium kitahiroshimense</name>
    <dbReference type="NCBI Taxonomy" id="470446"/>
    <lineage>
        <taxon>Bacteria</taxon>
        <taxon>Pseudomonadati</taxon>
        <taxon>Bacteroidota</taxon>
        <taxon>Sphingobacteriia</taxon>
        <taxon>Sphingobacteriales</taxon>
        <taxon>Sphingobacteriaceae</taxon>
        <taxon>Sphingobacterium</taxon>
    </lineage>
</organism>
<evidence type="ECO:0000259" key="3">
    <source>
        <dbReference type="Pfam" id="PF07715"/>
    </source>
</evidence>
<dbReference type="InterPro" id="IPR008969">
    <property type="entry name" value="CarboxyPept-like_regulatory"/>
</dbReference>
<dbReference type="RefSeq" id="WP_346581561.1">
    <property type="nucleotide sequence ID" value="NZ_JBDJLH010000012.1"/>
</dbReference>
<keyword evidence="1 2" id="KW-0732">Signal</keyword>
<proteinExistence type="predicted"/>
<dbReference type="Gene3D" id="2.170.130.10">
    <property type="entry name" value="TonB-dependent receptor, plug domain"/>
    <property type="match status" value="1"/>
</dbReference>
<evidence type="ECO:0000256" key="1">
    <source>
        <dbReference type="ARBA" id="ARBA00022729"/>
    </source>
</evidence>
<name>A0ABV0BVC4_9SPHI</name>
<accession>A0ABV0BVC4</accession>
<dbReference type="InterPro" id="IPR012910">
    <property type="entry name" value="Plug_dom"/>
</dbReference>
<gene>
    <name evidence="4" type="ORF">ABE541_14375</name>
</gene>
<dbReference type="PANTHER" id="PTHR30069">
    <property type="entry name" value="TONB-DEPENDENT OUTER MEMBRANE RECEPTOR"/>
    <property type="match status" value="1"/>
</dbReference>
<protein>
    <submittedName>
        <fullName evidence="4">Carboxypeptidase-like regulatory domain-containing protein</fullName>
    </submittedName>
</protein>
<comment type="caution">
    <text evidence="4">The sequence shown here is derived from an EMBL/GenBank/DDBJ whole genome shotgun (WGS) entry which is preliminary data.</text>
</comment>
<dbReference type="Pfam" id="PF07715">
    <property type="entry name" value="Plug"/>
    <property type="match status" value="1"/>
</dbReference>
<feature type="chain" id="PRO_5045453104" evidence="2">
    <location>
        <begin position="22"/>
        <end position="917"/>
    </location>
</feature>
<feature type="domain" description="TonB-dependent receptor plug" evidence="3">
    <location>
        <begin position="118"/>
        <end position="227"/>
    </location>
</feature>
<dbReference type="PANTHER" id="PTHR30069:SF29">
    <property type="entry name" value="HEMOGLOBIN AND HEMOGLOBIN-HAPTOGLOBIN-BINDING PROTEIN 1-RELATED"/>
    <property type="match status" value="1"/>
</dbReference>
<dbReference type="SUPFAM" id="SSF49464">
    <property type="entry name" value="Carboxypeptidase regulatory domain-like"/>
    <property type="match status" value="1"/>
</dbReference>
<dbReference type="InterPro" id="IPR037066">
    <property type="entry name" value="Plug_dom_sf"/>
</dbReference>
<evidence type="ECO:0000256" key="2">
    <source>
        <dbReference type="SAM" id="SignalP"/>
    </source>
</evidence>
<keyword evidence="5" id="KW-1185">Reference proteome</keyword>
<feature type="signal peptide" evidence="2">
    <location>
        <begin position="1"/>
        <end position="21"/>
    </location>
</feature>
<reference evidence="4 5" key="1">
    <citation type="submission" date="2024-04" db="EMBL/GenBank/DDBJ databases">
        <title>WGS of bacteria from Torrens River.</title>
        <authorList>
            <person name="Wyrsch E.R."/>
            <person name="Drigo B."/>
        </authorList>
    </citation>
    <scope>NUCLEOTIDE SEQUENCE [LARGE SCALE GENOMIC DNA]</scope>
    <source>
        <strain evidence="4 5">TWI391</strain>
    </source>
</reference>
<dbReference type="SUPFAM" id="SSF56935">
    <property type="entry name" value="Porins"/>
    <property type="match status" value="1"/>
</dbReference>
<evidence type="ECO:0000313" key="4">
    <source>
        <dbReference type="EMBL" id="MEN5378447.1"/>
    </source>
</evidence>
<evidence type="ECO:0000313" key="5">
    <source>
        <dbReference type="Proteomes" id="UP001409291"/>
    </source>
</evidence>
<sequence length="917" mass="101494">MKKVLLLNLILYLCMSGTVLAQSLIKGSIKNSTTNEAAYAISIRVKNGTDGTYSDDRGRFQLKTSKSLPITLLISSIGYEPQEFIVESFSTPLELLLKPAQILGQEVVVSASRTVQNKLSSPVTIEQISAKDVVNSPQLNYMDMMQGLKGVDVTVSSLGFTSVTTRGFNTSGNTNFTQIVDGMDNQAPGLNFPLGSAIGLTQLDVDNIELLSGASSALYGSRGLNGTMVMTGKDPFKYQGISVLITQGVNHINNKKKNDPVSPSPYYDWTIRFAKKINDKIAFKINTQYTQSKDWVANDASNKNGPGTSLTDPNYNGVNFYGGSTSTDISPFLQAALAGNPDLAPIIEPLLSKPNYVARTGYPEYGYLDNTAKLFKINGELRYKISPKIEAIASGTFGTGNIVYTNDTRYQLKGFKVGQYRLELKSDNWFVRTYTTQENSGRTLVAGPTAQYINESWKTSYDGEAGGWYPEYTYQLINSLAGGAALNDAHLAARAFADQGRAELGTPLFNRLRDSITSTPISEGGTLFLDRSKLYNTEAQYNFSNQIKFMTVIAGVNWRLYNLNSKNTLFPDKDKPINVNEYSAYVQMAKKVAEERLNIAASFRYDKNTLFSSPKVTSRASLVFEAMNQNFIRFSYQNAYSFPSNIQALQNTLNGYNSYSSGGSSRLLNDNYQFDKYPPYVYESVLKFQETGDPGVLKKFQYDDIKPQSVNAFELGYAALLGNRFMIDILGYFSTWKNFIGYANVANTPGTDDVNALKDHSTYIQYNIAFNGGETVNTYGYAASLSVDMGYNFLGKINYYSDYLKNKNDSQINNFNTPNYHINMEFGNSGFGKKQVWSFNTSLRYKPGYHYVVSGGLASGEVPSSAVIDAQISYKLIKARSGIRLGATNITNKYYSTGIANPRIGAVYYVTYAYNIL</sequence>
<dbReference type="Pfam" id="PF13715">
    <property type="entry name" value="CarbopepD_reg_2"/>
    <property type="match status" value="1"/>
</dbReference>
<dbReference type="EMBL" id="JBDJNQ010000006">
    <property type="protein sequence ID" value="MEN5378447.1"/>
    <property type="molecule type" value="Genomic_DNA"/>
</dbReference>
<dbReference type="InterPro" id="IPR039426">
    <property type="entry name" value="TonB-dep_rcpt-like"/>
</dbReference>